<dbReference type="InterPro" id="IPR050739">
    <property type="entry name" value="MFP"/>
</dbReference>
<evidence type="ECO:0000256" key="2">
    <source>
        <dbReference type="SAM" id="Phobius"/>
    </source>
</evidence>
<sequence>MLNISNNPIVDSLSLNNFKAGRRVLKRRHYKLFNRFLGGFAIFAFILLFFPWTQNINGKGFVTTLTPAQRPLTLQSPIAGQIEEWYVREGDRVMKGDTILRISEVKSEYFDPNIVARTGQQIDAKSASVESYREKIRALDGQIGALNRERELKLDQARNKYKQAEMKIIQDSTALVAAINDQLIAQKQYERTVSLEKDGIKSPVEVENKNLKAQSTLAKRAEKEQKLLQSKNELINAEIELNRIIQEYAEKIQKARSDQFTAQSSQLGVEAEVSKLETDRTNYQIRNDLYFVTAPQDGYLNKAIKAGKGETFKDGEPLINIMPLNYDLAVETFVDPIDLPLMHVGEKVRVQFDGWPAIIFSGWPNASYGTYGAEVIAVETFITEEKGKYRILLAPDEEDNKWPEALRPGSGAYTIALLEDVPIWYEIWRKLNGFPPNYYTPETSKNKKNDKK</sequence>
<feature type="coiled-coil region" evidence="1">
    <location>
        <begin position="129"/>
        <end position="167"/>
    </location>
</feature>
<dbReference type="EMBL" id="MAAX01000197">
    <property type="protein sequence ID" value="OUS10253.1"/>
    <property type="molecule type" value="Genomic_DNA"/>
</dbReference>
<dbReference type="PANTHER" id="PTHR30386">
    <property type="entry name" value="MEMBRANE FUSION SUBUNIT OF EMRAB-TOLC MULTIDRUG EFFLUX PUMP"/>
    <property type="match status" value="1"/>
</dbReference>
<feature type="transmembrane region" description="Helical" evidence="2">
    <location>
        <begin position="32"/>
        <end position="52"/>
    </location>
</feature>
<dbReference type="SUPFAM" id="SSF51230">
    <property type="entry name" value="Single hybrid motif"/>
    <property type="match status" value="1"/>
</dbReference>
<keyword evidence="2" id="KW-0472">Membrane</keyword>
<evidence type="ECO:0000256" key="1">
    <source>
        <dbReference type="SAM" id="Coils"/>
    </source>
</evidence>
<dbReference type="Gene3D" id="2.40.50.100">
    <property type="match status" value="1"/>
</dbReference>
<evidence type="ECO:0000313" key="3">
    <source>
        <dbReference type="EMBL" id="OUS10253.1"/>
    </source>
</evidence>
<dbReference type="AlphaFoldDB" id="A0A1Z8AIT9"/>
<keyword evidence="1" id="KW-0175">Coiled coil</keyword>
<accession>A0A1Z8AIT9</accession>
<organism evidence="3 4">
    <name type="scientific">Nonlabens dokdonensis</name>
    <dbReference type="NCBI Taxonomy" id="328515"/>
    <lineage>
        <taxon>Bacteria</taxon>
        <taxon>Pseudomonadati</taxon>
        <taxon>Bacteroidota</taxon>
        <taxon>Flavobacteriia</taxon>
        <taxon>Flavobacteriales</taxon>
        <taxon>Flavobacteriaceae</taxon>
        <taxon>Nonlabens</taxon>
    </lineage>
</organism>
<gene>
    <name evidence="3" type="ORF">A9Q93_13005</name>
</gene>
<keyword evidence="2" id="KW-1133">Transmembrane helix</keyword>
<dbReference type="RefSeq" id="WP_303687885.1">
    <property type="nucleotide sequence ID" value="NZ_CAJXYO010000047.1"/>
</dbReference>
<keyword evidence="2" id="KW-0812">Transmembrane</keyword>
<dbReference type="PANTHER" id="PTHR30386:SF18">
    <property type="entry name" value="INNER MEMBRANE PROTEIN YIAV-RELATED"/>
    <property type="match status" value="1"/>
</dbReference>
<feature type="coiled-coil region" evidence="1">
    <location>
        <begin position="204"/>
        <end position="254"/>
    </location>
</feature>
<dbReference type="Proteomes" id="UP000196102">
    <property type="component" value="Unassembled WGS sequence"/>
</dbReference>
<proteinExistence type="predicted"/>
<comment type="caution">
    <text evidence="3">The sequence shown here is derived from an EMBL/GenBank/DDBJ whole genome shotgun (WGS) entry which is preliminary data.</text>
</comment>
<dbReference type="InterPro" id="IPR011053">
    <property type="entry name" value="Single_hybrid_motif"/>
</dbReference>
<reference evidence="4" key="1">
    <citation type="journal article" date="2017" name="Proc. Natl. Acad. Sci. U.S.A.">
        <title>Simulation of Deepwater Horizon oil plume reveals substrate specialization within a complex community of hydrocarbon-degraders.</title>
        <authorList>
            <person name="Hu P."/>
            <person name="Dubinsky E.A."/>
            <person name="Probst A.J."/>
            <person name="Wang J."/>
            <person name="Sieber C.M.K."/>
            <person name="Tom L.M."/>
            <person name="Gardinali P."/>
            <person name="Banfield J.F."/>
            <person name="Atlas R.M."/>
            <person name="Andersen G.L."/>
        </authorList>
    </citation>
    <scope>NUCLEOTIDE SEQUENCE [LARGE SCALE GENOMIC DNA]</scope>
</reference>
<name>A0A1Z8AIT9_9FLAO</name>
<evidence type="ECO:0000313" key="4">
    <source>
        <dbReference type="Proteomes" id="UP000196102"/>
    </source>
</evidence>
<protein>
    <submittedName>
        <fullName evidence="3">Biotin attachment protein</fullName>
    </submittedName>
</protein>